<evidence type="ECO:0000259" key="2">
    <source>
        <dbReference type="Pfam" id="PF25540"/>
    </source>
</evidence>
<proteinExistence type="predicted"/>
<dbReference type="Pfam" id="PF25540">
    <property type="entry name" value="DUF7923"/>
    <property type="match status" value="1"/>
</dbReference>
<dbReference type="AlphaFoldDB" id="A0AAD5UVJ6"/>
<feature type="region of interest" description="Disordered" evidence="1">
    <location>
        <begin position="324"/>
        <end position="360"/>
    </location>
</feature>
<evidence type="ECO:0000256" key="1">
    <source>
        <dbReference type="SAM" id="MobiDB-lite"/>
    </source>
</evidence>
<accession>A0AAD5UVJ6</accession>
<organism evidence="3 4">
    <name type="scientific">Meripilus lineatus</name>
    <dbReference type="NCBI Taxonomy" id="2056292"/>
    <lineage>
        <taxon>Eukaryota</taxon>
        <taxon>Fungi</taxon>
        <taxon>Dikarya</taxon>
        <taxon>Basidiomycota</taxon>
        <taxon>Agaricomycotina</taxon>
        <taxon>Agaricomycetes</taxon>
        <taxon>Polyporales</taxon>
        <taxon>Meripilaceae</taxon>
        <taxon>Meripilus</taxon>
    </lineage>
</organism>
<keyword evidence="4" id="KW-1185">Reference proteome</keyword>
<reference evidence="3" key="1">
    <citation type="submission" date="2022-07" db="EMBL/GenBank/DDBJ databases">
        <title>Genome Sequence of Physisporinus lineatus.</title>
        <authorList>
            <person name="Buettner E."/>
        </authorList>
    </citation>
    <scope>NUCLEOTIDE SEQUENCE</scope>
    <source>
        <strain evidence="3">VT162</strain>
    </source>
</reference>
<evidence type="ECO:0000313" key="3">
    <source>
        <dbReference type="EMBL" id="KAJ3478992.1"/>
    </source>
</evidence>
<dbReference type="PANTHER" id="PTHR37543">
    <property type="entry name" value="CCCH ZINC FINGER DNA BINDING PROTEIN (AFU_ORTHOLOGUE AFUA_5G12760)"/>
    <property type="match status" value="1"/>
</dbReference>
<dbReference type="PANTHER" id="PTHR37543:SF1">
    <property type="entry name" value="CCCH ZINC FINGER DNA BINDING PROTEIN (AFU_ORTHOLOGUE AFUA_5G12760)"/>
    <property type="match status" value="1"/>
</dbReference>
<protein>
    <recommendedName>
        <fullName evidence="2">DUF7923 domain-containing protein</fullName>
    </recommendedName>
</protein>
<sequence length="372" mass="41464">MLSTVRQISVFCSSIHSRIVSDGPCLVLETGKFNALLDKQKRHDQLARNLKTQLDIEGRGFRSIQEELEARTQEWEEIKRDYDRELLSLKDLERQSQGHIQYLEAQIRTLKGLERRVVCLIDGDGTIFSQELLALGEQGGHAAARELTRLILEYLKGNFTQSPSSPELSVYIFLHKRGLMDALGMAGYHNEKAKFDDFIAGFNQAGQRFMMVDVGAGKENADSKLRAFLQDSIRSPQTWKVFFGGSHDNGYAPDLQSLITDGFREKLILLPGYTQIASRIADLGFPVLAIHGIFMPDKLPSFKSPPSRPSHFGLLPILDKTEEDPEIQSVNSSPATPKSARKTAGNPSTPSKIKKGAKVKATNAQRGWIALI</sequence>
<name>A0AAD5UVJ6_9APHY</name>
<dbReference type="Proteomes" id="UP001212997">
    <property type="component" value="Unassembled WGS sequence"/>
</dbReference>
<evidence type="ECO:0000313" key="4">
    <source>
        <dbReference type="Proteomes" id="UP001212997"/>
    </source>
</evidence>
<gene>
    <name evidence="3" type="ORF">NLI96_g9368</name>
</gene>
<dbReference type="InterPro" id="IPR057683">
    <property type="entry name" value="DUF7923"/>
</dbReference>
<feature type="domain" description="DUF7923" evidence="2">
    <location>
        <begin position="115"/>
        <end position="294"/>
    </location>
</feature>
<dbReference type="EMBL" id="JANAWD010000469">
    <property type="protein sequence ID" value="KAJ3478992.1"/>
    <property type="molecule type" value="Genomic_DNA"/>
</dbReference>
<comment type="caution">
    <text evidence="3">The sequence shown here is derived from an EMBL/GenBank/DDBJ whole genome shotgun (WGS) entry which is preliminary data.</text>
</comment>